<keyword evidence="2" id="KW-1185">Reference proteome</keyword>
<protein>
    <submittedName>
        <fullName evidence="1">Uncharacterized protein</fullName>
    </submittedName>
</protein>
<reference evidence="1" key="1">
    <citation type="submission" date="2017-07" db="EMBL/GenBank/DDBJ databases">
        <title>Taro Niue Genome Assembly and Annotation.</title>
        <authorList>
            <person name="Atibalentja N."/>
            <person name="Keating K."/>
            <person name="Fields C.J."/>
        </authorList>
    </citation>
    <scope>NUCLEOTIDE SEQUENCE</scope>
    <source>
        <strain evidence="1">Niue_2</strain>
        <tissue evidence="1">Leaf</tissue>
    </source>
</reference>
<sequence>MVSRCPSLHRGCSLAVSSSVGLFPDLVAWLRSRVVLLVGPRPCGGLRWPCLWCVSRCYFRIVFDSVDFAGVVFGLTRVVVEASYCSG</sequence>
<dbReference type="EMBL" id="NMUH01003921">
    <property type="protein sequence ID" value="MQM07646.1"/>
    <property type="molecule type" value="Genomic_DNA"/>
</dbReference>
<dbReference type="Proteomes" id="UP000652761">
    <property type="component" value="Unassembled WGS sequence"/>
</dbReference>
<evidence type="ECO:0000313" key="2">
    <source>
        <dbReference type="Proteomes" id="UP000652761"/>
    </source>
</evidence>
<dbReference type="AlphaFoldDB" id="A0A843WIV6"/>
<gene>
    <name evidence="1" type="ORF">Taro_040488</name>
</gene>
<proteinExistence type="predicted"/>
<evidence type="ECO:0000313" key="1">
    <source>
        <dbReference type="EMBL" id="MQM07646.1"/>
    </source>
</evidence>
<organism evidence="1 2">
    <name type="scientific">Colocasia esculenta</name>
    <name type="common">Wild taro</name>
    <name type="synonym">Arum esculentum</name>
    <dbReference type="NCBI Taxonomy" id="4460"/>
    <lineage>
        <taxon>Eukaryota</taxon>
        <taxon>Viridiplantae</taxon>
        <taxon>Streptophyta</taxon>
        <taxon>Embryophyta</taxon>
        <taxon>Tracheophyta</taxon>
        <taxon>Spermatophyta</taxon>
        <taxon>Magnoliopsida</taxon>
        <taxon>Liliopsida</taxon>
        <taxon>Araceae</taxon>
        <taxon>Aroideae</taxon>
        <taxon>Colocasieae</taxon>
        <taxon>Colocasia</taxon>
    </lineage>
</organism>
<name>A0A843WIV6_COLES</name>
<accession>A0A843WIV6</accession>
<comment type="caution">
    <text evidence="1">The sequence shown here is derived from an EMBL/GenBank/DDBJ whole genome shotgun (WGS) entry which is preliminary data.</text>
</comment>